<keyword evidence="3 4" id="KW-0067">ATP-binding</keyword>
<evidence type="ECO:0000256" key="2">
    <source>
        <dbReference type="ARBA" id="ARBA00022741"/>
    </source>
</evidence>
<dbReference type="STRING" id="650850.SAMN04488129_102200"/>
<evidence type="ECO:0000313" key="7">
    <source>
        <dbReference type="Proteomes" id="UP000198807"/>
    </source>
</evidence>
<keyword evidence="1" id="KW-0436">Ligase</keyword>
<dbReference type="PANTHER" id="PTHR43585:SF2">
    <property type="entry name" value="ATP-GRASP ENZYME FSQD"/>
    <property type="match status" value="1"/>
</dbReference>
<keyword evidence="2 4" id="KW-0547">Nucleotide-binding</keyword>
<protein>
    <submittedName>
        <fullName evidence="6">Carbamoyl-phosphate synthase large subunit</fullName>
    </submittedName>
</protein>
<dbReference type="EMBL" id="FOBC01000002">
    <property type="protein sequence ID" value="SEK48742.1"/>
    <property type="molecule type" value="Genomic_DNA"/>
</dbReference>
<reference evidence="7" key="1">
    <citation type="submission" date="2016-10" db="EMBL/GenBank/DDBJ databases">
        <authorList>
            <person name="Varghese N."/>
            <person name="Submissions S."/>
        </authorList>
    </citation>
    <scope>NUCLEOTIDE SEQUENCE [LARGE SCALE GENOMIC DNA]</scope>
    <source>
        <strain evidence="7">CGMCC 1.9150</strain>
    </source>
</reference>
<evidence type="ECO:0000256" key="1">
    <source>
        <dbReference type="ARBA" id="ARBA00022598"/>
    </source>
</evidence>
<dbReference type="AlphaFoldDB" id="A0A1H7HH29"/>
<dbReference type="InterPro" id="IPR013815">
    <property type="entry name" value="ATP_grasp_subdomain_1"/>
</dbReference>
<dbReference type="Gene3D" id="3.30.1490.20">
    <property type="entry name" value="ATP-grasp fold, A domain"/>
    <property type="match status" value="1"/>
</dbReference>
<evidence type="ECO:0000256" key="3">
    <source>
        <dbReference type="ARBA" id="ARBA00022840"/>
    </source>
</evidence>
<dbReference type="Proteomes" id="UP000198807">
    <property type="component" value="Unassembled WGS sequence"/>
</dbReference>
<dbReference type="GO" id="GO:0016874">
    <property type="term" value="F:ligase activity"/>
    <property type="evidence" value="ECO:0007669"/>
    <property type="project" value="UniProtKB-KW"/>
</dbReference>
<dbReference type="NCBIfam" id="NF009404">
    <property type="entry name" value="PRK12767.1-3"/>
    <property type="match status" value="1"/>
</dbReference>
<evidence type="ECO:0000313" key="6">
    <source>
        <dbReference type="EMBL" id="SEK48742.1"/>
    </source>
</evidence>
<keyword evidence="7" id="KW-1185">Reference proteome</keyword>
<dbReference type="Gene3D" id="3.40.50.20">
    <property type="match status" value="1"/>
</dbReference>
<proteinExistence type="predicted"/>
<organism evidence="6 7">
    <name type="scientific">Halomonas daqiaonensis</name>
    <dbReference type="NCBI Taxonomy" id="650850"/>
    <lineage>
        <taxon>Bacteria</taxon>
        <taxon>Pseudomonadati</taxon>
        <taxon>Pseudomonadota</taxon>
        <taxon>Gammaproteobacteria</taxon>
        <taxon>Oceanospirillales</taxon>
        <taxon>Halomonadaceae</taxon>
        <taxon>Halomonas</taxon>
    </lineage>
</organism>
<dbReference type="PANTHER" id="PTHR43585">
    <property type="entry name" value="FUMIPYRROLE BIOSYNTHESIS PROTEIN C"/>
    <property type="match status" value="1"/>
</dbReference>
<dbReference type="Gene3D" id="3.30.470.20">
    <property type="entry name" value="ATP-grasp fold, B domain"/>
    <property type="match status" value="2"/>
</dbReference>
<dbReference type="GO" id="GO:0046872">
    <property type="term" value="F:metal ion binding"/>
    <property type="evidence" value="ECO:0007669"/>
    <property type="project" value="InterPro"/>
</dbReference>
<dbReference type="PROSITE" id="PS50975">
    <property type="entry name" value="ATP_GRASP"/>
    <property type="match status" value="1"/>
</dbReference>
<gene>
    <name evidence="6" type="ORF">SAMN04488129_102200</name>
</gene>
<dbReference type="SUPFAM" id="SSF56059">
    <property type="entry name" value="Glutathione synthetase ATP-binding domain-like"/>
    <property type="match status" value="1"/>
</dbReference>
<dbReference type="InterPro" id="IPR048764">
    <property type="entry name" value="PylC_N"/>
</dbReference>
<accession>A0A1H7HH29</accession>
<evidence type="ECO:0000256" key="4">
    <source>
        <dbReference type="PROSITE-ProRule" id="PRU00409"/>
    </source>
</evidence>
<name>A0A1H7HH29_9GAMM</name>
<dbReference type="InterPro" id="IPR052032">
    <property type="entry name" value="ATP-dep_AA_Ligase"/>
</dbReference>
<dbReference type="Pfam" id="PF21360">
    <property type="entry name" value="PylC-like_N"/>
    <property type="match status" value="1"/>
</dbReference>
<dbReference type="InterPro" id="IPR011761">
    <property type="entry name" value="ATP-grasp"/>
</dbReference>
<evidence type="ECO:0000259" key="5">
    <source>
        <dbReference type="PROSITE" id="PS50975"/>
    </source>
</evidence>
<dbReference type="Pfam" id="PF15632">
    <property type="entry name" value="ATPgrasp_Ter"/>
    <property type="match status" value="1"/>
</dbReference>
<dbReference type="GO" id="GO:0005524">
    <property type="term" value="F:ATP binding"/>
    <property type="evidence" value="ECO:0007669"/>
    <property type="project" value="UniProtKB-UniRule"/>
</dbReference>
<feature type="domain" description="ATP-grasp" evidence="5">
    <location>
        <begin position="116"/>
        <end position="307"/>
    </location>
</feature>
<sequence length="346" mass="37780">MNILLTSAGRRNYLLGYFRDSLAGRGRVLAADCSEYAAALQEADEAFVVPRVNEPDYVEYLLGLCLSQGVGLLFSLSDHELPILAAVRERFYDQGVQVVVSRPEVISLAADKLMTARFLKAARLETPVTYASLEEALMGLDCGEVAFPLVVKPRWGTASLGIEVVDDLEQLRLAWNYGQLRLPRLGLCSGIRGAGGLMIQEFLRGQEYGLDVVNDLNGRYQATFLKRKLAMRGGETDKAVTESRPELLEVGRRIGEALGHVGNLDCDVFLHGEACFVLELNPRFGGGYPFSAEAGADVPGALIAWAEGRQPPAGWDVILDGVTSAKCDRLVRVLPQHQDGSLWQAK</sequence>
<dbReference type="RefSeq" id="WP_170840049.1">
    <property type="nucleotide sequence ID" value="NZ_FOBC01000002.1"/>
</dbReference>